<gene>
    <name evidence="1" type="ORF">NBR_LOCUS16580</name>
</gene>
<dbReference type="AlphaFoldDB" id="A0A0N4YI57"/>
<accession>A0A0N4YI57</accession>
<evidence type="ECO:0000313" key="1">
    <source>
        <dbReference type="EMBL" id="VDL80175.1"/>
    </source>
</evidence>
<name>A0A0N4YI57_NIPBR</name>
<organism evidence="3">
    <name type="scientific">Nippostrongylus brasiliensis</name>
    <name type="common">Rat hookworm</name>
    <dbReference type="NCBI Taxonomy" id="27835"/>
    <lineage>
        <taxon>Eukaryota</taxon>
        <taxon>Metazoa</taxon>
        <taxon>Ecdysozoa</taxon>
        <taxon>Nematoda</taxon>
        <taxon>Chromadorea</taxon>
        <taxon>Rhabditida</taxon>
        <taxon>Rhabditina</taxon>
        <taxon>Rhabditomorpha</taxon>
        <taxon>Strongyloidea</taxon>
        <taxon>Heligmosomidae</taxon>
        <taxon>Nippostrongylus</taxon>
    </lineage>
</organism>
<reference evidence="1 2" key="2">
    <citation type="submission" date="2018-11" db="EMBL/GenBank/DDBJ databases">
        <authorList>
            <consortium name="Pathogen Informatics"/>
        </authorList>
    </citation>
    <scope>NUCLEOTIDE SEQUENCE [LARGE SCALE GENOMIC DNA]</scope>
</reference>
<reference evidence="3" key="1">
    <citation type="submission" date="2017-02" db="UniProtKB">
        <authorList>
            <consortium name="WormBaseParasite"/>
        </authorList>
    </citation>
    <scope>IDENTIFICATION</scope>
</reference>
<protein>
    <submittedName>
        <fullName evidence="1 3">Uncharacterized protein</fullName>
    </submittedName>
</protein>
<dbReference type="Proteomes" id="UP000271162">
    <property type="component" value="Unassembled WGS sequence"/>
</dbReference>
<proteinExistence type="predicted"/>
<dbReference type="WBParaSite" id="NBR_0001657901-mRNA-1">
    <property type="protein sequence ID" value="NBR_0001657901-mRNA-1"/>
    <property type="gene ID" value="NBR_0001657901"/>
</dbReference>
<evidence type="ECO:0000313" key="3">
    <source>
        <dbReference type="WBParaSite" id="NBR_0001657901-mRNA-1"/>
    </source>
</evidence>
<evidence type="ECO:0000313" key="2">
    <source>
        <dbReference type="Proteomes" id="UP000271162"/>
    </source>
</evidence>
<keyword evidence="2" id="KW-1185">Reference proteome</keyword>
<sequence length="111" mass="12910">MPTIVQFALNCQRRFQQQRQWSTTIDNVKFHNDVINSITTTIALEDLILYFCCKLMHCEPCLSPGSIIVAYDDVLLLLIYRRLHRLPHLHLRRPPCQQKVDLCTDDGDTGL</sequence>
<dbReference type="EMBL" id="UYSL01022273">
    <property type="protein sequence ID" value="VDL80175.1"/>
    <property type="molecule type" value="Genomic_DNA"/>
</dbReference>